<proteinExistence type="inferred from homology"/>
<dbReference type="Pfam" id="PF12627">
    <property type="entry name" value="PolyA_pol_RNAbd"/>
    <property type="match status" value="1"/>
</dbReference>
<dbReference type="InterPro" id="IPR043519">
    <property type="entry name" value="NT_sf"/>
</dbReference>
<evidence type="ECO:0000259" key="10">
    <source>
        <dbReference type="Pfam" id="PF01743"/>
    </source>
</evidence>
<dbReference type="SUPFAM" id="SSF81301">
    <property type="entry name" value="Nucleotidyltransferase"/>
    <property type="match status" value="1"/>
</dbReference>
<comment type="caution">
    <text evidence="12">The sequence shown here is derived from an EMBL/GenBank/DDBJ whole genome shotgun (WGS) entry which is preliminary data.</text>
</comment>
<evidence type="ECO:0000256" key="5">
    <source>
        <dbReference type="ARBA" id="ARBA00022723"/>
    </source>
</evidence>
<evidence type="ECO:0000256" key="8">
    <source>
        <dbReference type="ARBA" id="ARBA00022884"/>
    </source>
</evidence>
<dbReference type="GO" id="GO:0008033">
    <property type="term" value="P:tRNA processing"/>
    <property type="evidence" value="ECO:0007669"/>
    <property type="project" value="UniProtKB-KW"/>
</dbReference>
<evidence type="ECO:0000256" key="4">
    <source>
        <dbReference type="ARBA" id="ARBA00022695"/>
    </source>
</evidence>
<evidence type="ECO:0000256" key="6">
    <source>
        <dbReference type="ARBA" id="ARBA00022741"/>
    </source>
</evidence>
<dbReference type="InterPro" id="IPR050124">
    <property type="entry name" value="tRNA_CCA-adding_enzyme"/>
</dbReference>
<evidence type="ECO:0000313" key="13">
    <source>
        <dbReference type="Proteomes" id="UP000772181"/>
    </source>
</evidence>
<dbReference type="GO" id="GO:0000166">
    <property type="term" value="F:nucleotide binding"/>
    <property type="evidence" value="ECO:0007669"/>
    <property type="project" value="UniProtKB-KW"/>
</dbReference>
<dbReference type="Gene3D" id="1.10.3090.10">
    <property type="entry name" value="cca-adding enzyme, domain 2"/>
    <property type="match status" value="1"/>
</dbReference>
<dbReference type="InterPro" id="IPR002646">
    <property type="entry name" value="PolA_pol_head_dom"/>
</dbReference>
<keyword evidence="7" id="KW-0460">Magnesium</keyword>
<evidence type="ECO:0000256" key="7">
    <source>
        <dbReference type="ARBA" id="ARBA00022842"/>
    </source>
</evidence>
<dbReference type="AlphaFoldDB" id="A0A933LPT5"/>
<feature type="domain" description="tRNA nucleotidyltransferase/poly(A) polymerase RNA and SrmB- binding" evidence="11">
    <location>
        <begin position="119"/>
        <end position="178"/>
    </location>
</feature>
<dbReference type="EMBL" id="JACQWF010000163">
    <property type="protein sequence ID" value="MBI4595453.1"/>
    <property type="molecule type" value="Genomic_DNA"/>
</dbReference>
<keyword evidence="8 9" id="KW-0694">RNA-binding</keyword>
<evidence type="ECO:0000256" key="2">
    <source>
        <dbReference type="ARBA" id="ARBA00022679"/>
    </source>
</evidence>
<evidence type="ECO:0000256" key="9">
    <source>
        <dbReference type="RuleBase" id="RU003953"/>
    </source>
</evidence>
<organism evidence="12 13">
    <name type="scientific">Tectimicrobiota bacterium</name>
    <dbReference type="NCBI Taxonomy" id="2528274"/>
    <lineage>
        <taxon>Bacteria</taxon>
        <taxon>Pseudomonadati</taxon>
        <taxon>Nitrospinota/Tectimicrobiota group</taxon>
        <taxon>Candidatus Tectimicrobiota</taxon>
    </lineage>
</organism>
<sequence>MDFVIEGNAHKLAHEVRTELSLKQINLIKGPVSNLRLVKQGLTIDLTELIGGSIQSDLARRDFTINTLAFSLKSGELLDVFEGLRDLKLKLIRSVSPEAFSDDPLRTLRALRFVCTLQGFSLTEKTWEEIQQHAPMITRVSAERIKGELDRIIASPKAVNGFKNSAEAGLFQFIFREFFSGEAATKMAPGFDLFAEQNNQLNGLRRRIEDSFNKLATGVEQKNKDLLTITSTEEKFLAYASIFASLRDNLPDGMKDHSTAMNHKFDQWLEKYAFFMKRQRFSNLEIKRINNILSGAELLKQQLHTHPINRGSLRYLINRVGWDIKLSLSLLLAETFVQNQEPGVRTRAQDLVEQIINLLVVQGETIINPPVLVTGEEVSEVTGLTQGVRLGQILNRIRSYQIKGSISTRQEALILLHKILREARG</sequence>
<dbReference type="GO" id="GO:0003723">
    <property type="term" value="F:RNA binding"/>
    <property type="evidence" value="ECO:0007669"/>
    <property type="project" value="UniProtKB-KW"/>
</dbReference>
<comment type="similarity">
    <text evidence="9">Belongs to the tRNA nucleotidyltransferase/poly(A) polymerase family.</text>
</comment>
<dbReference type="InterPro" id="IPR032828">
    <property type="entry name" value="PolyA_RNA-bd"/>
</dbReference>
<dbReference type="GO" id="GO:0016779">
    <property type="term" value="F:nucleotidyltransferase activity"/>
    <property type="evidence" value="ECO:0007669"/>
    <property type="project" value="UniProtKB-KW"/>
</dbReference>
<dbReference type="Gene3D" id="3.30.460.10">
    <property type="entry name" value="Beta Polymerase, domain 2"/>
    <property type="match status" value="1"/>
</dbReference>
<comment type="cofactor">
    <cofactor evidence="1">
        <name>Mg(2+)</name>
        <dbReference type="ChEBI" id="CHEBI:18420"/>
    </cofactor>
</comment>
<evidence type="ECO:0000256" key="3">
    <source>
        <dbReference type="ARBA" id="ARBA00022694"/>
    </source>
</evidence>
<gene>
    <name evidence="12" type="ORF">HY730_03640</name>
</gene>
<name>A0A933LPT5_UNCTE</name>
<dbReference type="Proteomes" id="UP000772181">
    <property type="component" value="Unassembled WGS sequence"/>
</dbReference>
<dbReference type="Pfam" id="PF01743">
    <property type="entry name" value="PolyA_pol"/>
    <property type="match status" value="1"/>
</dbReference>
<reference evidence="12" key="1">
    <citation type="submission" date="2020-07" db="EMBL/GenBank/DDBJ databases">
        <title>Huge and variable diversity of episymbiotic CPR bacteria and DPANN archaea in groundwater ecosystems.</title>
        <authorList>
            <person name="He C.Y."/>
            <person name="Keren R."/>
            <person name="Whittaker M."/>
            <person name="Farag I.F."/>
            <person name="Doudna J."/>
            <person name="Cate J.H.D."/>
            <person name="Banfield J.F."/>
        </authorList>
    </citation>
    <scope>NUCLEOTIDE SEQUENCE</scope>
    <source>
        <strain evidence="12">NC_groundwater_1482_Ag_S-0.65um_47_24</strain>
    </source>
</reference>
<protein>
    <recommendedName>
        <fullName evidence="14">CCA tRNA nucleotidyltransferase</fullName>
    </recommendedName>
</protein>
<accession>A0A933LPT5</accession>
<keyword evidence="5" id="KW-0479">Metal-binding</keyword>
<dbReference type="SUPFAM" id="SSF81891">
    <property type="entry name" value="Poly A polymerase C-terminal region-like"/>
    <property type="match status" value="1"/>
</dbReference>
<dbReference type="GO" id="GO:0046872">
    <property type="term" value="F:metal ion binding"/>
    <property type="evidence" value="ECO:0007669"/>
    <property type="project" value="UniProtKB-KW"/>
</dbReference>
<evidence type="ECO:0000259" key="11">
    <source>
        <dbReference type="Pfam" id="PF12627"/>
    </source>
</evidence>
<keyword evidence="4" id="KW-0548">Nucleotidyltransferase</keyword>
<evidence type="ECO:0000313" key="12">
    <source>
        <dbReference type="EMBL" id="MBI4595453.1"/>
    </source>
</evidence>
<keyword evidence="6" id="KW-0547">Nucleotide-binding</keyword>
<keyword evidence="3" id="KW-0819">tRNA processing</keyword>
<feature type="domain" description="Poly A polymerase head" evidence="10">
    <location>
        <begin position="42"/>
        <end position="93"/>
    </location>
</feature>
<dbReference type="PANTHER" id="PTHR47545">
    <property type="entry name" value="MULTIFUNCTIONAL CCA PROTEIN"/>
    <property type="match status" value="1"/>
</dbReference>
<keyword evidence="2 9" id="KW-0808">Transferase</keyword>
<evidence type="ECO:0008006" key="14">
    <source>
        <dbReference type="Google" id="ProtNLM"/>
    </source>
</evidence>
<evidence type="ECO:0000256" key="1">
    <source>
        <dbReference type="ARBA" id="ARBA00001946"/>
    </source>
</evidence>